<dbReference type="Proteomes" id="UP000006281">
    <property type="component" value="Chromosome"/>
</dbReference>
<dbReference type="EMBL" id="HE804045">
    <property type="protein sequence ID" value="CCH32635.1"/>
    <property type="molecule type" value="Genomic_DNA"/>
</dbReference>
<dbReference type="SMART" id="SM00740">
    <property type="entry name" value="PASTA"/>
    <property type="match status" value="3"/>
</dbReference>
<dbReference type="eggNOG" id="COG3391">
    <property type="taxonomic scope" value="Bacteria"/>
</dbReference>
<feature type="compositionally biased region" description="Pro residues" evidence="1">
    <location>
        <begin position="405"/>
        <end position="415"/>
    </location>
</feature>
<name>K0JXM6_SACES</name>
<dbReference type="InterPro" id="IPR011048">
    <property type="entry name" value="Haem_d1_sf"/>
</dbReference>
<accession>K0JXM6</accession>
<dbReference type="Pfam" id="PF03793">
    <property type="entry name" value="PASTA"/>
    <property type="match status" value="1"/>
</dbReference>
<evidence type="ECO:0000313" key="4">
    <source>
        <dbReference type="Proteomes" id="UP000006281"/>
    </source>
</evidence>
<evidence type="ECO:0000259" key="2">
    <source>
        <dbReference type="PROSITE" id="PS51178"/>
    </source>
</evidence>
<feature type="domain" description="PASTA" evidence="2">
    <location>
        <begin position="421"/>
        <end position="489"/>
    </location>
</feature>
<dbReference type="PATRIC" id="fig|1179773.3.peg.5413"/>
<reference evidence="3 4" key="1">
    <citation type="journal article" date="2012" name="BMC Genomics">
        <title>Complete genome sequence of Saccharothrix espanaensis DSM 44229T and comparison to the other completely sequenced Pseudonocardiaceae.</title>
        <authorList>
            <person name="Strobel T."/>
            <person name="Al-Dilaimi A."/>
            <person name="Blom J."/>
            <person name="Gessner A."/>
            <person name="Kalinowski J."/>
            <person name="Luzhetska M."/>
            <person name="Puhler A."/>
            <person name="Szczepanowski R."/>
            <person name="Bechthold A."/>
            <person name="Ruckert C."/>
        </authorList>
    </citation>
    <scope>NUCLEOTIDE SEQUENCE [LARGE SCALE GENOMIC DNA]</scope>
    <source>
        <strain evidence="4">ATCC 51144 / DSM 44229 / JCM 9112 / NBRC 15066 / NRRL 15764</strain>
    </source>
</reference>
<protein>
    <recommendedName>
        <fullName evidence="2">PASTA domain-containing protein</fullName>
    </recommendedName>
</protein>
<dbReference type="PROSITE" id="PS51178">
    <property type="entry name" value="PASTA"/>
    <property type="match status" value="2"/>
</dbReference>
<proteinExistence type="predicted"/>
<sequence>MGVLSGRNRIRRGISALWRGPRSRAASLALVGCLLAGVLAVTLGAGYSVSRTVLSDGSAYLGKGHTVAHVNGESNLTDAEVARSLATGTQRLESVALPNGLVAVVNNDTGDVTFIDPATMAPAGTPVNRPDSAGLITALPAAEHSYLVDLQRGTVEVVDKQANPGTPVQVPGRVLDAVPVGDSVWAVTGEGKVVQITGERLVRTTSLGSGLRITSADGHPVVVTADGTAYAVDGDQPRSVGTTGLPAGDGAVLGSWQGAERHVIGVDRTRNQVVVLDPRTGTRVTIGLDVPSGSTPQWGAPVEFGNRVYVPDAAEPALWKVDPASGTAEKLTVPGKPGKIELKVSGGKVWANSQYDQRVLVVDDHGASTLADKGTGEAVTDSQQEPTTTPQPESPAQSTTQETPAAPPPPAPPTSRQPDPTTETVTVPSFTRGTGHEAACAELERLGLRCEALSAGDASGLATGEVIDTNPGGGRQVPVGSRVVVRYVGPVEVPDVVGLDVEAACAAITAVQLECAQVPDPTPTSRPEELLVVSRQDPTPAVGGGAAKGSRVSVHFPNRISGFPPLAGKTQVEACQLVESYHLTCAPKSGSPPAGQCPSAGAVFDQKPVAGTVVEVGSEVEISVCGGRVVLPDFVNPLPRNKDAVCADVRSKGLQCNPVEGVTAAGTGHPPLTAYSQTPAAGQQAEITQPVTITYYSDQVDLSDHVGQQYGGNVCAGLAAKGLQCTANRVASPVAMNTIVGQNPPAGRVAIGSTVTVDYSGWQSVHYWIENVGGSGGKVWQLTGSPGGGERFSVGRAFGSSSDTIPNGQLVREFRCSATCGGVPQNRFYSRLESWPGYGASPVAVFLPCDTNDGRVPIYRVWKDENGKRLYGISDTTGGWEGNELLGCAWRA</sequence>
<dbReference type="InterPro" id="IPR015943">
    <property type="entry name" value="WD40/YVTN_repeat-like_dom_sf"/>
</dbReference>
<dbReference type="OrthoDB" id="3202743at2"/>
<dbReference type="InterPro" id="IPR005543">
    <property type="entry name" value="PASTA_dom"/>
</dbReference>
<dbReference type="Gene3D" id="3.30.10.20">
    <property type="match status" value="3"/>
</dbReference>
<gene>
    <name evidence="3" type="ordered locus">BN6_53750</name>
</gene>
<dbReference type="CDD" id="cd06577">
    <property type="entry name" value="PASTA_pknB"/>
    <property type="match status" value="3"/>
</dbReference>
<feature type="domain" description="PASTA" evidence="2">
    <location>
        <begin position="626"/>
        <end position="697"/>
    </location>
</feature>
<organism evidence="3 4">
    <name type="scientific">Saccharothrix espanaensis (strain ATCC 51144 / DSM 44229 / JCM 9112 / NBRC 15066 / NRRL 15764)</name>
    <dbReference type="NCBI Taxonomy" id="1179773"/>
    <lineage>
        <taxon>Bacteria</taxon>
        <taxon>Bacillati</taxon>
        <taxon>Actinomycetota</taxon>
        <taxon>Actinomycetes</taxon>
        <taxon>Pseudonocardiales</taxon>
        <taxon>Pseudonocardiaceae</taxon>
        <taxon>Saccharothrix</taxon>
    </lineage>
</organism>
<dbReference type="STRING" id="1179773.BN6_53750"/>
<dbReference type="KEGG" id="sesp:BN6_53750"/>
<feature type="compositionally biased region" description="Polar residues" evidence="1">
    <location>
        <begin position="422"/>
        <end position="432"/>
    </location>
</feature>
<dbReference type="HOGENOM" id="CLU_323876_0_0_11"/>
<evidence type="ECO:0000256" key="1">
    <source>
        <dbReference type="SAM" id="MobiDB-lite"/>
    </source>
</evidence>
<feature type="region of interest" description="Disordered" evidence="1">
    <location>
        <begin position="369"/>
        <end position="433"/>
    </location>
</feature>
<keyword evidence="4" id="KW-1185">Reference proteome</keyword>
<dbReference type="RefSeq" id="WP_015102747.1">
    <property type="nucleotide sequence ID" value="NC_019673.1"/>
</dbReference>
<dbReference type="AlphaFoldDB" id="K0JXM6"/>
<feature type="compositionally biased region" description="Low complexity" evidence="1">
    <location>
        <begin position="382"/>
        <end position="404"/>
    </location>
</feature>
<dbReference type="Gene3D" id="2.130.10.10">
    <property type="entry name" value="YVTN repeat-like/Quinoprotein amine dehydrogenase"/>
    <property type="match status" value="1"/>
</dbReference>
<evidence type="ECO:0000313" key="3">
    <source>
        <dbReference type="EMBL" id="CCH32635.1"/>
    </source>
</evidence>
<dbReference type="eggNOG" id="COG2815">
    <property type="taxonomic scope" value="Bacteria"/>
</dbReference>
<dbReference type="SUPFAM" id="SSF51004">
    <property type="entry name" value="C-terminal (heme d1) domain of cytochrome cd1-nitrite reductase"/>
    <property type="match status" value="1"/>
</dbReference>